<comment type="subcellular location">
    <subcellularLocation>
        <location evidence="3">Cytoplasm</location>
    </subcellularLocation>
</comment>
<comment type="subunit">
    <text evidence="3">UreD, UreF and UreG form a complex that acts as a GTP-hydrolysis-dependent molecular chaperone, activating the urease apoprotein by helping to assemble the nickel containing metallocenter of UreC. The UreE protein probably delivers the nickel.</text>
</comment>
<dbReference type="EMBL" id="SACL01000001">
    <property type="protein sequence ID" value="RVT99483.1"/>
    <property type="molecule type" value="Genomic_DNA"/>
</dbReference>
<keyword evidence="5" id="KW-1185">Reference proteome</keyword>
<evidence type="ECO:0000256" key="2">
    <source>
        <dbReference type="ARBA" id="ARBA00023186"/>
    </source>
</evidence>
<protein>
    <recommendedName>
        <fullName evidence="3">Urease accessory protein UreD</fullName>
    </recommendedName>
</protein>
<accession>A0A437MPB6</accession>
<dbReference type="GO" id="GO:0016151">
    <property type="term" value="F:nickel cation binding"/>
    <property type="evidence" value="ECO:0007669"/>
    <property type="project" value="UniProtKB-UniRule"/>
</dbReference>
<evidence type="ECO:0000313" key="5">
    <source>
        <dbReference type="Proteomes" id="UP000282957"/>
    </source>
</evidence>
<gene>
    <name evidence="3" type="primary">ureD</name>
    <name evidence="4" type="ORF">EOD42_05190</name>
</gene>
<comment type="similarity">
    <text evidence="1 3">Belongs to the UreD family.</text>
</comment>
<dbReference type="Pfam" id="PF01774">
    <property type="entry name" value="UreD"/>
    <property type="match status" value="1"/>
</dbReference>
<dbReference type="OrthoDB" id="9798842at2"/>
<dbReference type="InterPro" id="IPR002669">
    <property type="entry name" value="UreD"/>
</dbReference>
<sequence length="276" mass="29058">MARGALSCQVPCVHGIIGHQRSAGRLELSWGAKGLRGLYQQAPLRALFPHPDTDEPATAALVNVAGGLAGGDSLDSEITLGAGSRLTITTPAAEKVYRTLGPATRIGATVRVGAGARLEWLPQEVILFDNAHLERRQDFSLAEGAELLLAEMLVFGRSARGEVFRQGQVLDTWRLRGPDGLLWADALAMGAVELADPFRFGAAQAMATVLLAMPGAEAHLPVLREIGAATVPRAGLLLGRALGEVGAVRDFVARAVVGLRAAAFGLPGVLPRLWRC</sequence>
<dbReference type="GO" id="GO:0005737">
    <property type="term" value="C:cytoplasm"/>
    <property type="evidence" value="ECO:0007669"/>
    <property type="project" value="UniProtKB-SubCell"/>
</dbReference>
<comment type="caution">
    <text evidence="4">The sequence shown here is derived from an EMBL/GenBank/DDBJ whole genome shotgun (WGS) entry which is preliminary data.</text>
</comment>
<dbReference type="AlphaFoldDB" id="A0A437MPB6"/>
<dbReference type="Proteomes" id="UP000282957">
    <property type="component" value="Unassembled WGS sequence"/>
</dbReference>
<keyword evidence="3" id="KW-0963">Cytoplasm</keyword>
<dbReference type="PANTHER" id="PTHR33643:SF1">
    <property type="entry name" value="UREASE ACCESSORY PROTEIN D"/>
    <property type="match status" value="1"/>
</dbReference>
<evidence type="ECO:0000313" key="4">
    <source>
        <dbReference type="EMBL" id="RVT99483.1"/>
    </source>
</evidence>
<name>A0A437MPB6_9PROT</name>
<evidence type="ECO:0000256" key="3">
    <source>
        <dbReference type="HAMAP-Rule" id="MF_01384"/>
    </source>
</evidence>
<reference evidence="4 5" key="1">
    <citation type="submission" date="2019-01" db="EMBL/GenBank/DDBJ databases">
        <authorList>
            <person name="Chen W.-M."/>
        </authorList>
    </citation>
    <scope>NUCLEOTIDE SEQUENCE [LARGE SCALE GENOMIC DNA]</scope>
    <source>
        <strain evidence="4 5">CCP-6</strain>
    </source>
</reference>
<proteinExistence type="inferred from homology"/>
<keyword evidence="3" id="KW-0996">Nickel insertion</keyword>
<evidence type="ECO:0000256" key="1">
    <source>
        <dbReference type="ARBA" id="ARBA00007177"/>
    </source>
</evidence>
<organism evidence="4 5">
    <name type="scientific">Rhodovarius crocodyli</name>
    <dbReference type="NCBI Taxonomy" id="1979269"/>
    <lineage>
        <taxon>Bacteria</taxon>
        <taxon>Pseudomonadati</taxon>
        <taxon>Pseudomonadota</taxon>
        <taxon>Alphaproteobacteria</taxon>
        <taxon>Acetobacterales</taxon>
        <taxon>Roseomonadaceae</taxon>
        <taxon>Rhodovarius</taxon>
    </lineage>
</organism>
<dbReference type="HAMAP" id="MF_01384">
    <property type="entry name" value="UreD"/>
    <property type="match status" value="1"/>
</dbReference>
<keyword evidence="2 3" id="KW-0143">Chaperone</keyword>
<dbReference type="PANTHER" id="PTHR33643">
    <property type="entry name" value="UREASE ACCESSORY PROTEIN D"/>
    <property type="match status" value="1"/>
</dbReference>
<comment type="function">
    <text evidence="3">Required for maturation of urease via the functional incorporation of the urease nickel metallocenter.</text>
</comment>